<proteinExistence type="predicted"/>
<dbReference type="EMBL" id="ABEU02000022">
    <property type="protein sequence ID" value="PNR30216.1"/>
    <property type="molecule type" value="Genomic_DNA"/>
</dbReference>
<evidence type="ECO:0000313" key="1">
    <source>
        <dbReference type="EMBL" id="PNR30216.1"/>
    </source>
</evidence>
<reference evidence="1 3" key="1">
    <citation type="journal article" date="2008" name="Science">
        <title>The Physcomitrella genome reveals evolutionary insights into the conquest of land by plants.</title>
        <authorList>
            <person name="Rensing S."/>
            <person name="Lang D."/>
            <person name="Zimmer A."/>
            <person name="Terry A."/>
            <person name="Salamov A."/>
            <person name="Shapiro H."/>
            <person name="Nishiyama T."/>
            <person name="Perroud P.-F."/>
            <person name="Lindquist E."/>
            <person name="Kamisugi Y."/>
            <person name="Tanahashi T."/>
            <person name="Sakakibara K."/>
            <person name="Fujita T."/>
            <person name="Oishi K."/>
            <person name="Shin-I T."/>
            <person name="Kuroki Y."/>
            <person name="Toyoda A."/>
            <person name="Suzuki Y."/>
            <person name="Hashimoto A."/>
            <person name="Yamaguchi K."/>
            <person name="Sugano A."/>
            <person name="Kohara Y."/>
            <person name="Fujiyama A."/>
            <person name="Anterola A."/>
            <person name="Aoki S."/>
            <person name="Ashton N."/>
            <person name="Barbazuk W.B."/>
            <person name="Barker E."/>
            <person name="Bennetzen J."/>
            <person name="Bezanilla M."/>
            <person name="Blankenship R."/>
            <person name="Cho S.H."/>
            <person name="Dutcher S."/>
            <person name="Estelle M."/>
            <person name="Fawcett J.A."/>
            <person name="Gundlach H."/>
            <person name="Hanada K."/>
            <person name="Heyl A."/>
            <person name="Hicks K.A."/>
            <person name="Hugh J."/>
            <person name="Lohr M."/>
            <person name="Mayer K."/>
            <person name="Melkozernov A."/>
            <person name="Murata T."/>
            <person name="Nelson D."/>
            <person name="Pils B."/>
            <person name="Prigge M."/>
            <person name="Reiss B."/>
            <person name="Renner T."/>
            <person name="Rombauts S."/>
            <person name="Rushton P."/>
            <person name="Sanderfoot A."/>
            <person name="Schween G."/>
            <person name="Shiu S.-H."/>
            <person name="Stueber K."/>
            <person name="Theodoulou F.L."/>
            <person name="Tu H."/>
            <person name="Van de Peer Y."/>
            <person name="Verrier P.J."/>
            <person name="Waters E."/>
            <person name="Wood A."/>
            <person name="Yang L."/>
            <person name="Cove D."/>
            <person name="Cuming A."/>
            <person name="Hasebe M."/>
            <person name="Lucas S."/>
            <person name="Mishler D.B."/>
            <person name="Reski R."/>
            <person name="Grigoriev I."/>
            <person name="Quatrano R.S."/>
            <person name="Boore J.L."/>
        </authorList>
    </citation>
    <scope>NUCLEOTIDE SEQUENCE [LARGE SCALE GENOMIC DNA]</scope>
    <source>
        <strain evidence="2 3">cv. Gransden 2004</strain>
    </source>
</reference>
<reference evidence="2" key="3">
    <citation type="submission" date="2020-12" db="UniProtKB">
        <authorList>
            <consortium name="EnsemblPlants"/>
        </authorList>
    </citation>
    <scope>IDENTIFICATION</scope>
</reference>
<keyword evidence="3" id="KW-1185">Reference proteome</keyword>
<gene>
    <name evidence="1" type="ORF">PHYPA_026532</name>
</gene>
<accession>A0A2K1ILR5</accession>
<name>A0A2K1ILR5_PHYPA</name>
<sequence>MFFLPSSLVFETQCQSPCGFRTGRCVSSREVLASRQSDPRRWGYRRIPRASREITPVCSIGLKMHRLCPCSEADVNSKYISSARFS</sequence>
<dbReference type="InParanoid" id="A0A2K1ILR5"/>
<dbReference type="Gramene" id="Pp3c22_579V3.1">
    <property type="protein sequence ID" value="PAC:32903054.CDS.1"/>
    <property type="gene ID" value="Pp3c22_579"/>
</dbReference>
<protein>
    <submittedName>
        <fullName evidence="1 2">Uncharacterized protein</fullName>
    </submittedName>
</protein>
<reference evidence="1 3" key="2">
    <citation type="journal article" date="2018" name="Plant J.">
        <title>The Physcomitrella patens chromosome-scale assembly reveals moss genome structure and evolution.</title>
        <authorList>
            <person name="Lang D."/>
            <person name="Ullrich K.K."/>
            <person name="Murat F."/>
            <person name="Fuchs J."/>
            <person name="Jenkins J."/>
            <person name="Haas F.B."/>
            <person name="Piednoel M."/>
            <person name="Gundlach H."/>
            <person name="Van Bel M."/>
            <person name="Meyberg R."/>
            <person name="Vives C."/>
            <person name="Morata J."/>
            <person name="Symeonidi A."/>
            <person name="Hiss M."/>
            <person name="Muchero W."/>
            <person name="Kamisugi Y."/>
            <person name="Saleh O."/>
            <person name="Blanc G."/>
            <person name="Decker E.L."/>
            <person name="van Gessel N."/>
            <person name="Grimwood J."/>
            <person name="Hayes R.D."/>
            <person name="Graham S.W."/>
            <person name="Gunter L.E."/>
            <person name="McDaniel S.F."/>
            <person name="Hoernstein S.N.W."/>
            <person name="Larsson A."/>
            <person name="Li F.W."/>
            <person name="Perroud P.F."/>
            <person name="Phillips J."/>
            <person name="Ranjan P."/>
            <person name="Rokshar D.S."/>
            <person name="Rothfels C.J."/>
            <person name="Schneider L."/>
            <person name="Shu S."/>
            <person name="Stevenson D.W."/>
            <person name="Thummler F."/>
            <person name="Tillich M."/>
            <person name="Villarreal Aguilar J.C."/>
            <person name="Widiez T."/>
            <person name="Wong G.K."/>
            <person name="Wymore A."/>
            <person name="Zhang Y."/>
            <person name="Zimmer A.D."/>
            <person name="Quatrano R.S."/>
            <person name="Mayer K.F.X."/>
            <person name="Goodstein D."/>
            <person name="Casacuberta J.M."/>
            <person name="Vandepoele K."/>
            <person name="Reski R."/>
            <person name="Cuming A.C."/>
            <person name="Tuskan G.A."/>
            <person name="Maumus F."/>
            <person name="Salse J."/>
            <person name="Schmutz J."/>
            <person name="Rensing S.A."/>
        </authorList>
    </citation>
    <scope>NUCLEOTIDE SEQUENCE [LARGE SCALE GENOMIC DNA]</scope>
    <source>
        <strain evidence="2 3">cv. Gransden 2004</strain>
    </source>
</reference>
<dbReference type="EnsemblPlants" id="Pp3c22_579V3.1">
    <property type="protein sequence ID" value="PAC:32903054.CDS.1"/>
    <property type="gene ID" value="Pp3c22_579"/>
</dbReference>
<evidence type="ECO:0000313" key="2">
    <source>
        <dbReference type="EnsemblPlants" id="PAC:32903054.CDS.1"/>
    </source>
</evidence>
<dbReference type="AlphaFoldDB" id="A0A2K1ILR5"/>
<evidence type="ECO:0000313" key="3">
    <source>
        <dbReference type="Proteomes" id="UP000006727"/>
    </source>
</evidence>
<organism evidence="1">
    <name type="scientific">Physcomitrium patens</name>
    <name type="common">Spreading-leaved earth moss</name>
    <name type="synonym">Physcomitrella patens</name>
    <dbReference type="NCBI Taxonomy" id="3218"/>
    <lineage>
        <taxon>Eukaryota</taxon>
        <taxon>Viridiplantae</taxon>
        <taxon>Streptophyta</taxon>
        <taxon>Embryophyta</taxon>
        <taxon>Bryophyta</taxon>
        <taxon>Bryophytina</taxon>
        <taxon>Bryopsida</taxon>
        <taxon>Funariidae</taxon>
        <taxon>Funariales</taxon>
        <taxon>Funariaceae</taxon>
        <taxon>Physcomitrium</taxon>
    </lineage>
</organism>
<dbReference type="Proteomes" id="UP000006727">
    <property type="component" value="Chromosome 22"/>
</dbReference>